<comment type="caution">
    <text evidence="2">The sequence shown here is derived from an EMBL/GenBank/DDBJ whole genome shotgun (WGS) entry which is preliminary data.</text>
</comment>
<organism evidence="2 3">
    <name type="scientific">Polaromonas eurypsychrophila</name>
    <dbReference type="NCBI Taxonomy" id="1614635"/>
    <lineage>
        <taxon>Bacteria</taxon>
        <taxon>Pseudomonadati</taxon>
        <taxon>Pseudomonadota</taxon>
        <taxon>Betaproteobacteria</taxon>
        <taxon>Burkholderiales</taxon>
        <taxon>Comamonadaceae</taxon>
        <taxon>Polaromonas</taxon>
    </lineage>
</organism>
<feature type="repeat" description="TPR" evidence="1">
    <location>
        <begin position="6"/>
        <end position="39"/>
    </location>
</feature>
<evidence type="ECO:0000313" key="3">
    <source>
        <dbReference type="Proteomes" id="UP000620596"/>
    </source>
</evidence>
<reference evidence="2" key="2">
    <citation type="submission" date="2020-09" db="EMBL/GenBank/DDBJ databases">
        <authorList>
            <person name="Sun Q."/>
            <person name="Zhou Y."/>
        </authorList>
    </citation>
    <scope>NUCLEOTIDE SEQUENCE</scope>
    <source>
        <strain evidence="2">CGMCC 1.15322</strain>
    </source>
</reference>
<dbReference type="RefSeq" id="WP_188709631.1">
    <property type="nucleotide sequence ID" value="NZ_BMIG01000015.1"/>
</dbReference>
<evidence type="ECO:0000256" key="1">
    <source>
        <dbReference type="PROSITE-ProRule" id="PRU00339"/>
    </source>
</evidence>
<dbReference type="PROSITE" id="PS50005">
    <property type="entry name" value="TPR"/>
    <property type="match status" value="1"/>
</dbReference>
<keyword evidence="1" id="KW-0802">TPR repeat</keyword>
<name>A0A916SPS5_9BURK</name>
<accession>A0A916SPS5</accession>
<dbReference type="InterPro" id="IPR019734">
    <property type="entry name" value="TPR_rpt"/>
</dbReference>
<protein>
    <submittedName>
        <fullName evidence="2">Uncharacterized protein</fullName>
    </submittedName>
</protein>
<reference evidence="2" key="1">
    <citation type="journal article" date="2014" name="Int. J. Syst. Evol. Microbiol.">
        <title>Complete genome sequence of Corynebacterium casei LMG S-19264T (=DSM 44701T), isolated from a smear-ripened cheese.</title>
        <authorList>
            <consortium name="US DOE Joint Genome Institute (JGI-PGF)"/>
            <person name="Walter F."/>
            <person name="Albersmeier A."/>
            <person name="Kalinowski J."/>
            <person name="Ruckert C."/>
        </authorList>
    </citation>
    <scope>NUCLEOTIDE SEQUENCE</scope>
    <source>
        <strain evidence="2">CGMCC 1.15322</strain>
    </source>
</reference>
<sequence>MTLSHTSSLLNQANQQLRSGNYDKATELYRGALQERPTLARMIQFNLELAQKRLLKSATEGRSSLPQHDLSANWVSHEDLQNDSNSPRIVLGGMVLGYPQKGNNAMPPRIAECAHLYEQIAQIQDLHGLRLITGEELTRPPVPAHKPSAFVHAFGTQDIRLAPIWYANSRDLRAAVEKESPFNLPRVFRAYQYDAGVGCGLVLVGECILQGDAWQLTDLALANPYLPVLLTLAAPEGYLSDAALIPYPSLLRGGIHEHECYVGNHANDPTSLAQELLLEHLRALQHGWALGQLQVDIREAIGTEAILSIDFKEWLWSIFSLRIKPWNPPEISQSMAEYWQEVFDTPPFMRAAEKFSNQSAREREGNALLCPPRAIPSLRALTISRTLGTLEQTCGVSQFILVQEGPLIQRWRLRWPEIAPNQVRAIALDGAVRVPRVLVGKDNVSKDVSETPAGVSAILIGETVAANSMQLIMPIAPDFAWPSIKPMTPTCVVNVIVTAADLPMGIFSAFLESLSLQRGVTFGQIVVILPSSGDQKAFDARLKRNYAGRYLLLPAREGDLYKQRVQRATAAIKQQPDDAYMLFINQPLVLHDPRTLATLAQVLATPKTVTTSALLIGNVEIKSKPETVICAGGFFPVLCQSKTEIEWRNENLAVAMPRTTLPVASHGDALFMVKSKDWKKSGGFAGIEAEDENAVHEYFAKLAANNRLHLLVPHVTVEMHAVAANLNSSYAGWKPATNLTVSSNAVCIEVLPS</sequence>
<evidence type="ECO:0000313" key="2">
    <source>
        <dbReference type="EMBL" id="GGB09619.1"/>
    </source>
</evidence>
<keyword evidence="3" id="KW-1185">Reference proteome</keyword>
<gene>
    <name evidence="2" type="ORF">GCM10011496_33160</name>
</gene>
<proteinExistence type="predicted"/>
<dbReference type="EMBL" id="BMIG01000015">
    <property type="protein sequence ID" value="GGB09619.1"/>
    <property type="molecule type" value="Genomic_DNA"/>
</dbReference>
<dbReference type="AlphaFoldDB" id="A0A916SPS5"/>
<dbReference type="Proteomes" id="UP000620596">
    <property type="component" value="Unassembled WGS sequence"/>
</dbReference>